<dbReference type="GO" id="GO:0003924">
    <property type="term" value="F:GTPase activity"/>
    <property type="evidence" value="ECO:0007669"/>
    <property type="project" value="InterPro"/>
</dbReference>
<dbReference type="GO" id="GO:0005525">
    <property type="term" value="F:GTP binding"/>
    <property type="evidence" value="ECO:0007669"/>
    <property type="project" value="InterPro"/>
</dbReference>
<dbReference type="PROSITE" id="PS51388">
    <property type="entry name" value="GED"/>
    <property type="match status" value="1"/>
</dbReference>
<dbReference type="InterPro" id="IPR022812">
    <property type="entry name" value="Dynamin"/>
</dbReference>
<feature type="compositionally biased region" description="Basic and acidic residues" evidence="1">
    <location>
        <begin position="15"/>
        <end position="25"/>
    </location>
</feature>
<dbReference type="GO" id="GO:0016020">
    <property type="term" value="C:membrane"/>
    <property type="evidence" value="ECO:0007669"/>
    <property type="project" value="TreeGrafter"/>
</dbReference>
<dbReference type="InterPro" id="IPR020850">
    <property type="entry name" value="GED_dom"/>
</dbReference>
<sequence length="283" mass="31676">RILSQGFGDDDDGELDRSGEPHPEGVHGAGRPLRRRRRHPADALGSAPPRCRRRRTASGVCNQGASITSLINNTINELESEMNHLGRPIAVGAGVGVHFVLKELVRKSIGETQLKRIPNLQAELAAASLEALERFRKDSRKTVLRLVDMEASYLTVDFFRKLPQEVEKTGSPSAPTIDRYTDGHLRRIASNVWSYISMVSQTLKNSIPKAAVYCQVRVAKRSQLNHFYTQVGKKEGKQLSQLLDEDPALMERRLQCARDLSCIKMQVMKSMTFHGLDKGFNFV</sequence>
<dbReference type="PANTHER" id="PTHR11566">
    <property type="entry name" value="DYNAMIN"/>
    <property type="match status" value="1"/>
</dbReference>
<dbReference type="SMART" id="SM00302">
    <property type="entry name" value="GED"/>
    <property type="match status" value="1"/>
</dbReference>
<dbReference type="Proteomes" id="UP000287651">
    <property type="component" value="Unassembled WGS sequence"/>
</dbReference>
<dbReference type="GO" id="GO:0005737">
    <property type="term" value="C:cytoplasm"/>
    <property type="evidence" value="ECO:0007669"/>
    <property type="project" value="TreeGrafter"/>
</dbReference>
<dbReference type="AlphaFoldDB" id="A0A426ZTM2"/>
<evidence type="ECO:0000256" key="1">
    <source>
        <dbReference type="SAM" id="MobiDB-lite"/>
    </source>
</evidence>
<feature type="region of interest" description="Disordered" evidence="1">
    <location>
        <begin position="1"/>
        <end position="58"/>
    </location>
</feature>
<proteinExistence type="predicted"/>
<organism evidence="3 4">
    <name type="scientific">Ensete ventricosum</name>
    <name type="common">Abyssinian banana</name>
    <name type="synonym">Musa ensete</name>
    <dbReference type="NCBI Taxonomy" id="4639"/>
    <lineage>
        <taxon>Eukaryota</taxon>
        <taxon>Viridiplantae</taxon>
        <taxon>Streptophyta</taxon>
        <taxon>Embryophyta</taxon>
        <taxon>Tracheophyta</taxon>
        <taxon>Spermatophyta</taxon>
        <taxon>Magnoliopsida</taxon>
        <taxon>Liliopsida</taxon>
        <taxon>Zingiberales</taxon>
        <taxon>Musaceae</taxon>
        <taxon>Ensete</taxon>
    </lineage>
</organism>
<accession>A0A426ZTM2</accession>
<gene>
    <name evidence="3" type="ORF">B296_00033240</name>
</gene>
<dbReference type="EMBL" id="AMZH03005094">
    <property type="protein sequence ID" value="RRT67280.1"/>
    <property type="molecule type" value="Genomic_DNA"/>
</dbReference>
<evidence type="ECO:0000313" key="4">
    <source>
        <dbReference type="Proteomes" id="UP000287651"/>
    </source>
</evidence>
<name>A0A426ZTM2_ENSVE</name>
<dbReference type="GO" id="GO:0005874">
    <property type="term" value="C:microtubule"/>
    <property type="evidence" value="ECO:0007669"/>
    <property type="project" value="TreeGrafter"/>
</dbReference>
<feature type="domain" description="GED" evidence="2">
    <location>
        <begin position="185"/>
        <end position="278"/>
    </location>
</feature>
<protein>
    <recommendedName>
        <fullName evidence="2">GED domain-containing protein</fullName>
    </recommendedName>
</protein>
<evidence type="ECO:0000259" key="2">
    <source>
        <dbReference type="PROSITE" id="PS51388"/>
    </source>
</evidence>
<evidence type="ECO:0000313" key="3">
    <source>
        <dbReference type="EMBL" id="RRT67280.1"/>
    </source>
</evidence>
<reference evidence="3 4" key="1">
    <citation type="journal article" date="2014" name="Agronomy (Basel)">
        <title>A Draft Genome Sequence for Ensete ventricosum, the Drought-Tolerant Tree Against Hunger.</title>
        <authorList>
            <person name="Harrison J."/>
            <person name="Moore K.A."/>
            <person name="Paszkiewicz K."/>
            <person name="Jones T."/>
            <person name="Grant M."/>
            <person name="Ambacheew D."/>
            <person name="Muzemil S."/>
            <person name="Studholme D.J."/>
        </authorList>
    </citation>
    <scope>NUCLEOTIDE SEQUENCE [LARGE SCALE GENOMIC DNA]</scope>
</reference>
<dbReference type="PANTHER" id="PTHR11566:SF223">
    <property type="entry name" value="PROTEIN 1C, PUTATIVE, EXPRESSED-RELATED"/>
    <property type="match status" value="1"/>
</dbReference>
<dbReference type="Pfam" id="PF02212">
    <property type="entry name" value="GED"/>
    <property type="match status" value="1"/>
</dbReference>
<dbReference type="InterPro" id="IPR003130">
    <property type="entry name" value="GED"/>
</dbReference>
<dbReference type="Gene3D" id="1.20.120.1240">
    <property type="entry name" value="Dynamin, middle domain"/>
    <property type="match status" value="1"/>
</dbReference>
<feature type="non-terminal residue" evidence="3">
    <location>
        <position position="1"/>
    </location>
</feature>
<comment type="caution">
    <text evidence="3">The sequence shown here is derived from an EMBL/GenBank/DDBJ whole genome shotgun (WGS) entry which is preliminary data.</text>
</comment>
<dbReference type="GO" id="GO:0008017">
    <property type="term" value="F:microtubule binding"/>
    <property type="evidence" value="ECO:0007669"/>
    <property type="project" value="TreeGrafter"/>
</dbReference>